<feature type="compositionally biased region" description="Basic and acidic residues" evidence="6">
    <location>
        <begin position="64"/>
        <end position="73"/>
    </location>
</feature>
<dbReference type="PANTHER" id="PTHR12943:SF27">
    <property type="entry name" value="HOMOCYSTEINE-INDUCED ENDOPLASMIC RETICULUM PROTEIN, ISOFORM A"/>
    <property type="match status" value="1"/>
</dbReference>
<dbReference type="Gene3D" id="3.10.20.90">
    <property type="entry name" value="Phosphatidylinositol 3-kinase Catalytic Subunit, Chain A, domain 1"/>
    <property type="match status" value="1"/>
</dbReference>
<evidence type="ECO:0000313" key="9">
    <source>
        <dbReference type="EMBL" id="CAF0790561.1"/>
    </source>
</evidence>
<dbReference type="GO" id="GO:0030968">
    <property type="term" value="P:endoplasmic reticulum unfolded protein response"/>
    <property type="evidence" value="ECO:0007669"/>
    <property type="project" value="TreeGrafter"/>
</dbReference>
<dbReference type="PROSITE" id="PS50053">
    <property type="entry name" value="UBIQUITIN_2"/>
    <property type="match status" value="1"/>
</dbReference>
<keyword evidence="4 7" id="KW-0472">Membrane</keyword>
<gene>
    <name evidence="9" type="ORF">GPM918_LOCUS2977</name>
    <name evidence="10" type="ORF">SRO942_LOCUS2977</name>
</gene>
<feature type="compositionally biased region" description="Polar residues" evidence="6">
    <location>
        <begin position="74"/>
        <end position="84"/>
    </location>
</feature>
<feature type="transmembrane region" description="Helical" evidence="7">
    <location>
        <begin position="189"/>
        <end position="209"/>
    </location>
</feature>
<feature type="transmembrane region" description="Helical" evidence="7">
    <location>
        <begin position="215"/>
        <end position="233"/>
    </location>
</feature>
<comment type="caution">
    <text evidence="9">The sequence shown here is derived from an EMBL/GenBank/DDBJ whole genome shotgun (WGS) entry which is preliminary data.</text>
</comment>
<evidence type="ECO:0000256" key="4">
    <source>
        <dbReference type="ARBA" id="ARBA00023136"/>
    </source>
</evidence>
<feature type="compositionally biased region" description="Pro residues" evidence="6">
    <location>
        <begin position="163"/>
        <end position="175"/>
    </location>
</feature>
<reference evidence="9" key="1">
    <citation type="submission" date="2021-02" db="EMBL/GenBank/DDBJ databases">
        <authorList>
            <person name="Nowell W R."/>
        </authorList>
    </citation>
    <scope>NUCLEOTIDE SEQUENCE</scope>
</reference>
<dbReference type="EMBL" id="CAJNOQ010000347">
    <property type="protein sequence ID" value="CAF0790561.1"/>
    <property type="molecule type" value="Genomic_DNA"/>
</dbReference>
<keyword evidence="11" id="KW-1185">Reference proteome</keyword>
<dbReference type="GO" id="GO:0016020">
    <property type="term" value="C:membrane"/>
    <property type="evidence" value="ECO:0007669"/>
    <property type="project" value="UniProtKB-SubCell"/>
</dbReference>
<evidence type="ECO:0000313" key="10">
    <source>
        <dbReference type="EMBL" id="CAF3574809.1"/>
    </source>
</evidence>
<keyword evidence="5" id="KW-0834">Unfolded protein response</keyword>
<accession>A0A813S635</accession>
<keyword evidence="3 7" id="KW-1133">Transmembrane helix</keyword>
<feature type="compositionally biased region" description="Polar residues" evidence="6">
    <location>
        <begin position="293"/>
        <end position="311"/>
    </location>
</feature>
<feature type="compositionally biased region" description="Low complexity" evidence="6">
    <location>
        <begin position="140"/>
        <end position="162"/>
    </location>
</feature>
<dbReference type="Proteomes" id="UP000663829">
    <property type="component" value="Unassembled WGS sequence"/>
</dbReference>
<name>A0A813S635_9BILA</name>
<dbReference type="EMBL" id="CAJOBC010000347">
    <property type="protein sequence ID" value="CAF3574809.1"/>
    <property type="molecule type" value="Genomic_DNA"/>
</dbReference>
<dbReference type="AlphaFoldDB" id="A0A813S635"/>
<evidence type="ECO:0000256" key="2">
    <source>
        <dbReference type="ARBA" id="ARBA00022692"/>
    </source>
</evidence>
<evidence type="ECO:0000256" key="5">
    <source>
        <dbReference type="ARBA" id="ARBA00023230"/>
    </source>
</evidence>
<dbReference type="Proteomes" id="UP000681722">
    <property type="component" value="Unassembled WGS sequence"/>
</dbReference>
<dbReference type="InterPro" id="IPR029071">
    <property type="entry name" value="Ubiquitin-like_domsf"/>
</dbReference>
<feature type="compositionally biased region" description="Low complexity" evidence="6">
    <location>
        <begin position="249"/>
        <end position="279"/>
    </location>
</feature>
<organism evidence="9 11">
    <name type="scientific">Didymodactylos carnosus</name>
    <dbReference type="NCBI Taxonomy" id="1234261"/>
    <lineage>
        <taxon>Eukaryota</taxon>
        <taxon>Metazoa</taxon>
        <taxon>Spiralia</taxon>
        <taxon>Gnathifera</taxon>
        <taxon>Rotifera</taxon>
        <taxon>Eurotatoria</taxon>
        <taxon>Bdelloidea</taxon>
        <taxon>Philodinida</taxon>
        <taxon>Philodinidae</taxon>
        <taxon>Didymodactylos</taxon>
    </lineage>
</organism>
<dbReference type="SUPFAM" id="SSF54236">
    <property type="entry name" value="Ubiquitin-like"/>
    <property type="match status" value="1"/>
</dbReference>
<evidence type="ECO:0000256" key="7">
    <source>
        <dbReference type="SAM" id="Phobius"/>
    </source>
</evidence>
<proteinExistence type="predicted"/>
<feature type="region of interest" description="Disordered" evidence="6">
    <location>
        <begin position="55"/>
        <end position="89"/>
    </location>
</feature>
<evidence type="ECO:0000256" key="1">
    <source>
        <dbReference type="ARBA" id="ARBA00004370"/>
    </source>
</evidence>
<evidence type="ECO:0000259" key="8">
    <source>
        <dbReference type="PROSITE" id="PS50053"/>
    </source>
</evidence>
<evidence type="ECO:0000256" key="3">
    <source>
        <dbReference type="ARBA" id="ARBA00022989"/>
    </source>
</evidence>
<protein>
    <recommendedName>
        <fullName evidence="8">Ubiquitin-like domain-containing protein</fullName>
    </recommendedName>
</protein>
<dbReference type="InterPro" id="IPR000626">
    <property type="entry name" value="Ubiquitin-like_dom"/>
</dbReference>
<dbReference type="InterPro" id="IPR039751">
    <property type="entry name" value="HERPUD1/2"/>
</dbReference>
<evidence type="ECO:0000313" key="11">
    <source>
        <dbReference type="Proteomes" id="UP000663829"/>
    </source>
</evidence>
<feature type="domain" description="Ubiquitin-like" evidence="8">
    <location>
        <begin position="1"/>
        <end position="40"/>
    </location>
</feature>
<comment type="subcellular location">
    <subcellularLocation>
        <location evidence="1">Membrane</location>
    </subcellularLocation>
</comment>
<sequence length="311" mass="34835">MSPKNQRLIYSGKLLEDTTRLHQIFKSAAQSTTSTVHMVLAAEISHQVAKSASTATATISENENELRQRKADIESTTNCSSISADNERRATDIQHSSAYEEYSQQLRAYNQQLQSQNLLFSQSGNISGIYNPFSTVSSNSNQSQNVIQSQNSAASDTQRPPTSVQPPVAPVPPARPHAERAHNEREDDLLGTLHMLAELFVLCSIIYFYSTFHRFLIVFIIFAILYLHCRGYLTISRRRRRPPARHQTPPAVSVRPPQQPAQAQPDANQSGIQQQPPQEENQEHTEQTPTPQVPNEQPNGNDIQRVNQTLS</sequence>
<dbReference type="OrthoDB" id="21589at2759"/>
<dbReference type="PANTHER" id="PTHR12943">
    <property type="entry name" value="HOMOCYSTEINE-RESPONSIVE ENDOPLASMIC RETICULUM-RESIDENT UNIQUITIN-LIKE DOMAIN HERPUD PROTEIN FAMILY MEMBER"/>
    <property type="match status" value="1"/>
</dbReference>
<feature type="region of interest" description="Disordered" evidence="6">
    <location>
        <begin position="140"/>
        <end position="183"/>
    </location>
</feature>
<evidence type="ECO:0000256" key="6">
    <source>
        <dbReference type="SAM" id="MobiDB-lite"/>
    </source>
</evidence>
<keyword evidence="2 7" id="KW-0812">Transmembrane</keyword>
<feature type="region of interest" description="Disordered" evidence="6">
    <location>
        <begin position="239"/>
        <end position="311"/>
    </location>
</feature>